<evidence type="ECO:0000256" key="5">
    <source>
        <dbReference type="SAM" id="MobiDB-lite"/>
    </source>
</evidence>
<dbReference type="PANTHER" id="PTHR31251">
    <property type="entry name" value="SQUAMOSA PROMOTER-BINDING-LIKE PROTEIN 4"/>
    <property type="match status" value="1"/>
</dbReference>
<dbReference type="GO" id="GO:0003677">
    <property type="term" value="F:DNA binding"/>
    <property type="evidence" value="ECO:0007669"/>
    <property type="project" value="InterPro"/>
</dbReference>
<evidence type="ECO:0000313" key="8">
    <source>
        <dbReference type="Proteomes" id="UP000289340"/>
    </source>
</evidence>
<dbReference type="PANTHER" id="PTHR31251:SF220">
    <property type="entry name" value="SBP-TYPE DOMAIN-CONTAINING PROTEIN"/>
    <property type="match status" value="1"/>
</dbReference>
<evidence type="ECO:0000256" key="2">
    <source>
        <dbReference type="ARBA" id="ARBA00022771"/>
    </source>
</evidence>
<protein>
    <submittedName>
        <fullName evidence="7">Squamosa promoter-binding-like protein 4</fullName>
    </submittedName>
</protein>
<feature type="compositionally biased region" description="Polar residues" evidence="5">
    <location>
        <begin position="106"/>
        <end position="117"/>
    </location>
</feature>
<dbReference type="GO" id="GO:0008270">
    <property type="term" value="F:zinc ion binding"/>
    <property type="evidence" value="ECO:0007669"/>
    <property type="project" value="UniProtKB-KW"/>
</dbReference>
<dbReference type="AlphaFoldDB" id="A0A445IBQ9"/>
<evidence type="ECO:0000313" key="7">
    <source>
        <dbReference type="EMBL" id="RZB83496.1"/>
    </source>
</evidence>
<feature type="domain" description="SBP-type" evidence="6">
    <location>
        <begin position="19"/>
        <end position="104"/>
    </location>
</feature>
<dbReference type="EMBL" id="QZWG01000011">
    <property type="protein sequence ID" value="RZB83496.1"/>
    <property type="molecule type" value="Genomic_DNA"/>
</dbReference>
<accession>A0A445IBQ9</accession>
<keyword evidence="8" id="KW-1185">Reference proteome</keyword>
<dbReference type="PROSITE" id="PS51141">
    <property type="entry name" value="ZF_SBP"/>
    <property type="match status" value="1"/>
</dbReference>
<evidence type="ECO:0000259" key="6">
    <source>
        <dbReference type="PROSITE" id="PS51141"/>
    </source>
</evidence>
<dbReference type="Pfam" id="PF03110">
    <property type="entry name" value="SBP"/>
    <property type="match status" value="1"/>
</dbReference>
<dbReference type="InterPro" id="IPR036893">
    <property type="entry name" value="SBP_sf"/>
</dbReference>
<sequence>MEGLGSKMVVRSDRLKRDVADCGDNNQNGYVEQEKKIKGVVSCAGKKGGGGNNNSIYAVLSTPIFMRPSSTTGGTGFHELAEFDDTKRSCRRSLAGYNERRRKNSDQSQAEGSSRNKGTGHPQLKDITCGQADERGRIQITIHENAAYKHFQIR</sequence>
<name>A0A445IBQ9_GLYSO</name>
<keyword evidence="2 4" id="KW-0863">Zinc-finger</keyword>
<dbReference type="InterPro" id="IPR044817">
    <property type="entry name" value="SBP-like"/>
</dbReference>
<dbReference type="InterPro" id="IPR004333">
    <property type="entry name" value="SBP_dom"/>
</dbReference>
<keyword evidence="1" id="KW-0479">Metal-binding</keyword>
<evidence type="ECO:0000256" key="3">
    <source>
        <dbReference type="ARBA" id="ARBA00022833"/>
    </source>
</evidence>
<evidence type="ECO:0000256" key="4">
    <source>
        <dbReference type="PROSITE-ProRule" id="PRU00470"/>
    </source>
</evidence>
<proteinExistence type="predicted"/>
<evidence type="ECO:0000256" key="1">
    <source>
        <dbReference type="ARBA" id="ARBA00022723"/>
    </source>
</evidence>
<dbReference type="Proteomes" id="UP000289340">
    <property type="component" value="Chromosome 11"/>
</dbReference>
<organism evidence="7 8">
    <name type="scientific">Glycine soja</name>
    <name type="common">Wild soybean</name>
    <dbReference type="NCBI Taxonomy" id="3848"/>
    <lineage>
        <taxon>Eukaryota</taxon>
        <taxon>Viridiplantae</taxon>
        <taxon>Streptophyta</taxon>
        <taxon>Embryophyta</taxon>
        <taxon>Tracheophyta</taxon>
        <taxon>Spermatophyta</taxon>
        <taxon>Magnoliopsida</taxon>
        <taxon>eudicotyledons</taxon>
        <taxon>Gunneridae</taxon>
        <taxon>Pentapetalae</taxon>
        <taxon>rosids</taxon>
        <taxon>fabids</taxon>
        <taxon>Fabales</taxon>
        <taxon>Fabaceae</taxon>
        <taxon>Papilionoideae</taxon>
        <taxon>50 kb inversion clade</taxon>
        <taxon>NPAAA clade</taxon>
        <taxon>indigoferoid/millettioid clade</taxon>
        <taxon>Phaseoleae</taxon>
        <taxon>Glycine</taxon>
        <taxon>Glycine subgen. Soja</taxon>
    </lineage>
</organism>
<reference evidence="7 8" key="1">
    <citation type="submission" date="2018-09" db="EMBL/GenBank/DDBJ databases">
        <title>A high-quality reference genome of wild soybean provides a powerful tool to mine soybean genomes.</title>
        <authorList>
            <person name="Xie M."/>
            <person name="Chung C.Y.L."/>
            <person name="Li M.-W."/>
            <person name="Wong F.-L."/>
            <person name="Chan T.-F."/>
            <person name="Lam H.-M."/>
        </authorList>
    </citation>
    <scope>NUCLEOTIDE SEQUENCE [LARGE SCALE GENOMIC DNA]</scope>
    <source>
        <strain evidence="8">cv. W05</strain>
        <tissue evidence="7">Hypocotyl of etiolated seedlings</tissue>
    </source>
</reference>
<comment type="caution">
    <text evidence="7">The sequence shown here is derived from an EMBL/GenBank/DDBJ whole genome shotgun (WGS) entry which is preliminary data.</text>
</comment>
<dbReference type="GO" id="GO:0005634">
    <property type="term" value="C:nucleus"/>
    <property type="evidence" value="ECO:0007669"/>
    <property type="project" value="InterPro"/>
</dbReference>
<dbReference type="SUPFAM" id="SSF103612">
    <property type="entry name" value="SBT domain"/>
    <property type="match status" value="1"/>
</dbReference>
<feature type="region of interest" description="Disordered" evidence="5">
    <location>
        <begin position="92"/>
        <end position="132"/>
    </location>
</feature>
<gene>
    <name evidence="7" type="ORF">D0Y65_032159</name>
</gene>
<keyword evidence="3" id="KW-0862">Zinc</keyword>